<gene>
    <name evidence="3" type="ORF">L4923_25935</name>
</gene>
<dbReference type="SUPFAM" id="SSF56317">
    <property type="entry name" value="Carbon-nitrogen hydrolase"/>
    <property type="match status" value="1"/>
</dbReference>
<feature type="domain" description="CN hydrolase" evidence="2">
    <location>
        <begin position="10"/>
        <end position="255"/>
    </location>
</feature>
<evidence type="ECO:0000256" key="1">
    <source>
        <dbReference type="ARBA" id="ARBA00022801"/>
    </source>
</evidence>
<accession>A0ABS9QMB6</accession>
<dbReference type="InterPro" id="IPR050345">
    <property type="entry name" value="Aliph_Amidase/BUP"/>
</dbReference>
<dbReference type="PROSITE" id="PS50263">
    <property type="entry name" value="CN_HYDROLASE"/>
    <property type="match status" value="1"/>
</dbReference>
<name>A0ABS9QMB6_9HYPH</name>
<dbReference type="InterPro" id="IPR003010">
    <property type="entry name" value="C-N_Hydrolase"/>
</dbReference>
<evidence type="ECO:0000313" key="3">
    <source>
        <dbReference type="EMBL" id="MCG7508485.1"/>
    </source>
</evidence>
<dbReference type="Proteomes" id="UP001201701">
    <property type="component" value="Unassembled WGS sequence"/>
</dbReference>
<dbReference type="Pfam" id="PF00795">
    <property type="entry name" value="CN_hydrolase"/>
    <property type="match status" value="1"/>
</dbReference>
<reference evidence="3 4" key="1">
    <citation type="submission" date="2022-02" db="EMBL/GenBank/DDBJ databases">
        <title>Draft genome sequence of Mezorhizobium retamae strain IRAMC:0171 isolated from Retama raetam nodules.</title>
        <authorList>
            <person name="Bengaied R."/>
            <person name="Sbissi I."/>
            <person name="Huber K."/>
            <person name="Ghodbane F."/>
            <person name="Nouioui I."/>
            <person name="Tarhouni M."/>
            <person name="Gtari M."/>
        </authorList>
    </citation>
    <scope>NUCLEOTIDE SEQUENCE [LARGE SCALE GENOMIC DNA]</scope>
    <source>
        <strain evidence="3 4">IRAMC:0171</strain>
    </source>
</reference>
<protein>
    <submittedName>
        <fullName evidence="3">Nitrilase family protein</fullName>
    </submittedName>
</protein>
<keyword evidence="1" id="KW-0378">Hydrolase</keyword>
<comment type="caution">
    <text evidence="3">The sequence shown here is derived from an EMBL/GenBank/DDBJ whole genome shotgun (WGS) entry which is preliminary data.</text>
</comment>
<organism evidence="3 4">
    <name type="scientific">Mesorhizobium retamae</name>
    <dbReference type="NCBI Taxonomy" id="2912854"/>
    <lineage>
        <taxon>Bacteria</taxon>
        <taxon>Pseudomonadati</taxon>
        <taxon>Pseudomonadota</taxon>
        <taxon>Alphaproteobacteria</taxon>
        <taxon>Hyphomicrobiales</taxon>
        <taxon>Phyllobacteriaceae</taxon>
        <taxon>Mesorhizobium</taxon>
    </lineage>
</organism>
<dbReference type="PANTHER" id="PTHR43674:SF2">
    <property type="entry name" value="BETA-UREIDOPROPIONASE"/>
    <property type="match status" value="1"/>
</dbReference>
<proteinExistence type="predicted"/>
<keyword evidence="4" id="KW-1185">Reference proteome</keyword>
<dbReference type="CDD" id="cd07580">
    <property type="entry name" value="nitrilase_2"/>
    <property type="match status" value="1"/>
</dbReference>
<dbReference type="InterPro" id="IPR036526">
    <property type="entry name" value="C-N_Hydrolase_sf"/>
</dbReference>
<evidence type="ECO:0000313" key="4">
    <source>
        <dbReference type="Proteomes" id="UP001201701"/>
    </source>
</evidence>
<dbReference type="Gene3D" id="3.60.110.10">
    <property type="entry name" value="Carbon-nitrogen hydrolase"/>
    <property type="match status" value="1"/>
</dbReference>
<sequence length="280" mass="30002">MPTEALRPDFNVACIQYEPLIGRVDANLAAMEIRIREAHAGGASLAVLPELADTGYVFESREELAGLAAPIPHGLSAQRLIALAKELCIHIVCGLAESDGDLFYNSAILCGPDGYIGKFRKLHLWNREKLFFEPGDIGLPVFDTALGPIGLAICYDGWFPETFRQLGLRGAELVCVPTNWVPIPGHDGADVPMANILHQAAAHSNAIYIACADRIGTERGQPFIGSSIIVGPNGRLLAGPASRTGDAILMANVSPGIAVQSRIVSERNDVINDRRPDVYG</sequence>
<evidence type="ECO:0000259" key="2">
    <source>
        <dbReference type="PROSITE" id="PS50263"/>
    </source>
</evidence>
<dbReference type="EMBL" id="JAKREW010000044">
    <property type="protein sequence ID" value="MCG7508485.1"/>
    <property type="molecule type" value="Genomic_DNA"/>
</dbReference>
<dbReference type="PANTHER" id="PTHR43674">
    <property type="entry name" value="NITRILASE C965.09-RELATED"/>
    <property type="match status" value="1"/>
</dbReference>